<dbReference type="Proteomes" id="UP001289374">
    <property type="component" value="Unassembled WGS sequence"/>
</dbReference>
<dbReference type="SMART" id="SM00298">
    <property type="entry name" value="CHROMO"/>
    <property type="match status" value="1"/>
</dbReference>
<protein>
    <submittedName>
        <fullName evidence="4">Transposon Ty3-G Gag-Pol polyprotein</fullName>
    </submittedName>
</protein>
<dbReference type="EMBL" id="JACGWL010000006">
    <property type="protein sequence ID" value="KAK4399872.1"/>
    <property type="molecule type" value="Genomic_DNA"/>
</dbReference>
<organism evidence="4 5">
    <name type="scientific">Sesamum angolense</name>
    <dbReference type="NCBI Taxonomy" id="2727404"/>
    <lineage>
        <taxon>Eukaryota</taxon>
        <taxon>Viridiplantae</taxon>
        <taxon>Streptophyta</taxon>
        <taxon>Embryophyta</taxon>
        <taxon>Tracheophyta</taxon>
        <taxon>Spermatophyta</taxon>
        <taxon>Magnoliopsida</taxon>
        <taxon>eudicotyledons</taxon>
        <taxon>Gunneridae</taxon>
        <taxon>Pentapetalae</taxon>
        <taxon>asterids</taxon>
        <taxon>lamiids</taxon>
        <taxon>Lamiales</taxon>
        <taxon>Pedaliaceae</taxon>
        <taxon>Sesamum</taxon>
    </lineage>
</organism>
<evidence type="ECO:0000313" key="4">
    <source>
        <dbReference type="EMBL" id="KAK4399872.1"/>
    </source>
</evidence>
<dbReference type="InterPro" id="IPR000953">
    <property type="entry name" value="Chromo/chromo_shadow_dom"/>
</dbReference>
<dbReference type="InterPro" id="IPR036397">
    <property type="entry name" value="RNaseH_sf"/>
</dbReference>
<accession>A0AAE2BW05</accession>
<dbReference type="InterPro" id="IPR001584">
    <property type="entry name" value="Integrase_cat-core"/>
</dbReference>
<proteinExistence type="predicted"/>
<dbReference type="GO" id="GO:0015074">
    <property type="term" value="P:DNA integration"/>
    <property type="evidence" value="ECO:0007669"/>
    <property type="project" value="InterPro"/>
</dbReference>
<dbReference type="PROSITE" id="PS50994">
    <property type="entry name" value="INTEGRASE"/>
    <property type="match status" value="1"/>
</dbReference>
<dbReference type="Gene3D" id="3.30.420.10">
    <property type="entry name" value="Ribonuclease H-like superfamily/Ribonuclease H"/>
    <property type="match status" value="1"/>
</dbReference>
<dbReference type="Pfam" id="PF24626">
    <property type="entry name" value="SH3_Tf2-1"/>
    <property type="match status" value="1"/>
</dbReference>
<dbReference type="Gene3D" id="2.40.50.40">
    <property type="match status" value="1"/>
</dbReference>
<reference evidence="4" key="2">
    <citation type="journal article" date="2024" name="Plant">
        <title>Genomic evolution and insights into agronomic trait innovations of Sesamum species.</title>
        <authorList>
            <person name="Miao H."/>
            <person name="Wang L."/>
            <person name="Qu L."/>
            <person name="Liu H."/>
            <person name="Sun Y."/>
            <person name="Le M."/>
            <person name="Wang Q."/>
            <person name="Wei S."/>
            <person name="Zheng Y."/>
            <person name="Lin W."/>
            <person name="Duan Y."/>
            <person name="Cao H."/>
            <person name="Xiong S."/>
            <person name="Wang X."/>
            <person name="Wei L."/>
            <person name="Li C."/>
            <person name="Ma Q."/>
            <person name="Ju M."/>
            <person name="Zhao R."/>
            <person name="Li G."/>
            <person name="Mu C."/>
            <person name="Tian Q."/>
            <person name="Mei H."/>
            <person name="Zhang T."/>
            <person name="Gao T."/>
            <person name="Zhang H."/>
        </authorList>
    </citation>
    <scope>NUCLEOTIDE SEQUENCE</scope>
    <source>
        <strain evidence="4">K16</strain>
    </source>
</reference>
<reference evidence="4" key="1">
    <citation type="submission" date="2020-06" db="EMBL/GenBank/DDBJ databases">
        <authorList>
            <person name="Li T."/>
            <person name="Hu X."/>
            <person name="Zhang T."/>
            <person name="Song X."/>
            <person name="Zhang H."/>
            <person name="Dai N."/>
            <person name="Sheng W."/>
            <person name="Hou X."/>
            <person name="Wei L."/>
        </authorList>
    </citation>
    <scope>NUCLEOTIDE SEQUENCE</scope>
    <source>
        <strain evidence="4">K16</strain>
        <tissue evidence="4">Leaf</tissue>
    </source>
</reference>
<dbReference type="InterPro" id="IPR012337">
    <property type="entry name" value="RNaseH-like_sf"/>
</dbReference>
<gene>
    <name evidence="4" type="ORF">Sango_1093300</name>
</gene>
<comment type="caution">
    <text evidence="4">The sequence shown here is derived from an EMBL/GenBank/DDBJ whole genome shotgun (WGS) entry which is preliminary data.</text>
</comment>
<evidence type="ECO:0000256" key="1">
    <source>
        <dbReference type="SAM" id="Coils"/>
    </source>
</evidence>
<dbReference type="CDD" id="cd00024">
    <property type="entry name" value="CD_CSD"/>
    <property type="match status" value="1"/>
</dbReference>
<dbReference type="AlphaFoldDB" id="A0AAE2BW05"/>
<dbReference type="InterPro" id="IPR056924">
    <property type="entry name" value="SH3_Tf2-1"/>
</dbReference>
<dbReference type="GO" id="GO:0003676">
    <property type="term" value="F:nucleic acid binding"/>
    <property type="evidence" value="ECO:0007669"/>
    <property type="project" value="InterPro"/>
</dbReference>
<dbReference type="SUPFAM" id="SSF54160">
    <property type="entry name" value="Chromo domain-like"/>
    <property type="match status" value="1"/>
</dbReference>
<dbReference type="PROSITE" id="PS50013">
    <property type="entry name" value="CHROMO_2"/>
    <property type="match status" value="1"/>
</dbReference>
<sequence>MAVCFHGLHYGFPKVNGMASILVVVDRFSKYGIFIAAPHACPAETAAELFFKNVTKYFGVPKDIVSDRDARFTGRFWTALFNMMGTELKFSTANHPQTDGQTERVNALVEDYLRHYVSASQRNWVDLLDVAQFSYNLHKSSATGMSPFELAYGQQPTTPHEISVQRTGGKCPAAYRYARSKQELLDEARDSLAKAQRRMKKYADMGRRHVEFSAGDQVLLKLTPQIWKKISSKSVHRGLIPKYDGPFEVMSKVGSLAYRLKLPDRLKIHPTFHVSFLKKFHQDLLDAARQQTQRAPPVIRKEFEKTVLKILDHRTMGQSKKNRRTDYLVHWSGESEADATWERDVTLWQFEESWMNIGQPGTELRRRGRRVLLVGVVCNPLLSWCPALVWQACAPGRRTVSAWGDTARHSQTDGRSGCQAAVCASRRAAHSGRTAWQTRALDSAACAQHSAVVRDSGTRKQRSVRTDSAAVGTQQLRTDSAAVDSAARQHSAVARALAARAGARQLRASTRTVTVGY</sequence>
<dbReference type="PANTHER" id="PTHR37984">
    <property type="entry name" value="PROTEIN CBG26694"/>
    <property type="match status" value="1"/>
</dbReference>
<feature type="domain" description="Integrase catalytic" evidence="3">
    <location>
        <begin position="1"/>
        <end position="155"/>
    </location>
</feature>
<evidence type="ECO:0000259" key="3">
    <source>
        <dbReference type="PROSITE" id="PS50994"/>
    </source>
</evidence>
<evidence type="ECO:0000259" key="2">
    <source>
        <dbReference type="PROSITE" id="PS50013"/>
    </source>
</evidence>
<evidence type="ECO:0000313" key="5">
    <source>
        <dbReference type="Proteomes" id="UP001289374"/>
    </source>
</evidence>
<keyword evidence="5" id="KW-1185">Reference proteome</keyword>
<dbReference type="SUPFAM" id="SSF53098">
    <property type="entry name" value="Ribonuclease H-like"/>
    <property type="match status" value="1"/>
</dbReference>
<dbReference type="InterPro" id="IPR016197">
    <property type="entry name" value="Chromo-like_dom_sf"/>
</dbReference>
<name>A0AAE2BW05_9LAMI</name>
<dbReference type="PANTHER" id="PTHR37984:SF5">
    <property type="entry name" value="PROTEIN NYNRIN-LIKE"/>
    <property type="match status" value="1"/>
</dbReference>
<keyword evidence="1" id="KW-0175">Coiled coil</keyword>
<dbReference type="InterPro" id="IPR050951">
    <property type="entry name" value="Retrovirus_Pol_polyprotein"/>
</dbReference>
<feature type="coiled-coil region" evidence="1">
    <location>
        <begin position="178"/>
        <end position="205"/>
    </location>
</feature>
<feature type="domain" description="Chromo" evidence="2">
    <location>
        <begin position="305"/>
        <end position="347"/>
    </location>
</feature>